<evidence type="ECO:0000259" key="3">
    <source>
        <dbReference type="Pfam" id="PF25917"/>
    </source>
</evidence>
<comment type="caution">
    <text evidence="4">The sequence shown here is derived from an EMBL/GenBank/DDBJ whole genome shotgun (WGS) entry which is preliminary data.</text>
</comment>
<dbReference type="EMBL" id="JAENIM010000043">
    <property type="protein sequence ID" value="MBK1792091.1"/>
    <property type="molecule type" value="Genomic_DNA"/>
</dbReference>
<dbReference type="Gene3D" id="2.40.50.100">
    <property type="match status" value="1"/>
</dbReference>
<reference evidence="4" key="1">
    <citation type="submission" date="2021-01" db="EMBL/GenBank/DDBJ databases">
        <title>Modified the classification status of verrucomicrobia.</title>
        <authorList>
            <person name="Feng X."/>
        </authorList>
    </citation>
    <scope>NUCLEOTIDE SEQUENCE</scope>
    <source>
        <strain evidence="4">_KCTC 22039</strain>
    </source>
</reference>
<keyword evidence="5" id="KW-1185">Reference proteome</keyword>
<protein>
    <submittedName>
        <fullName evidence="4">HlyD family secretion protein</fullName>
    </submittedName>
</protein>
<gene>
    <name evidence="4" type="ORF">JIN82_13095</name>
</gene>
<dbReference type="Gene3D" id="2.40.30.170">
    <property type="match status" value="1"/>
</dbReference>
<dbReference type="PANTHER" id="PTHR30386:SF18">
    <property type="entry name" value="INNER MEMBRANE PROTEIN YIAV-RELATED"/>
    <property type="match status" value="1"/>
</dbReference>
<evidence type="ECO:0000313" key="5">
    <source>
        <dbReference type="Proteomes" id="UP000624703"/>
    </source>
</evidence>
<organism evidence="4 5">
    <name type="scientific">Persicirhabdus sediminis</name>
    <dbReference type="NCBI Taxonomy" id="454144"/>
    <lineage>
        <taxon>Bacteria</taxon>
        <taxon>Pseudomonadati</taxon>
        <taxon>Verrucomicrobiota</taxon>
        <taxon>Verrucomicrobiia</taxon>
        <taxon>Verrucomicrobiales</taxon>
        <taxon>Verrucomicrobiaceae</taxon>
        <taxon>Persicirhabdus</taxon>
    </lineage>
</organism>
<dbReference type="InterPro" id="IPR050739">
    <property type="entry name" value="MFP"/>
</dbReference>
<keyword evidence="2" id="KW-0812">Transmembrane</keyword>
<dbReference type="SUPFAM" id="SSF111369">
    <property type="entry name" value="HlyD-like secretion proteins"/>
    <property type="match status" value="1"/>
</dbReference>
<sequence>MEILLLLTYAAICICIFKLFKIPLNKWTIPTAVLGGVVIIGALVFAMNYNHPHSKSAVRGFISTPIVPNVRGLVIDVPVEANVPIKKDTVLFKIDPEPYQFKVNQMQAALDLAKAQVDQMTQLVAQSQAAVERATSERDRTKQSFERFSKTAASGAVSANEVENKRQIYLGAEASLDEAKANLAMHQLERDSQVHNVIPEHQAALSKAQFNLDSTIVCAPSDGYVTQIKVRPGMMAVSMPLKPTMVFIPNQKHFVVASFRQNALQRLKPGYQAEIMFPSIPGKVFTAEVSQMFPALGEGEFQASGTLMETAEYAKNKRGLVPVMLTITDDMSDYTLPDGIFAEVAVYSEHLEHVALLRKILLRMKSWENYIYLDH</sequence>
<name>A0A8J7MFZ7_9BACT</name>
<keyword evidence="1" id="KW-0175">Coiled coil</keyword>
<feature type="transmembrane region" description="Helical" evidence="2">
    <location>
        <begin position="27"/>
        <end position="49"/>
    </location>
</feature>
<proteinExistence type="predicted"/>
<keyword evidence="2" id="KW-1133">Transmembrane helix</keyword>
<dbReference type="RefSeq" id="WP_200312106.1">
    <property type="nucleotide sequence ID" value="NZ_JAENIM010000043.1"/>
</dbReference>
<dbReference type="InterPro" id="IPR058625">
    <property type="entry name" value="MdtA-like_BSH"/>
</dbReference>
<evidence type="ECO:0000313" key="4">
    <source>
        <dbReference type="EMBL" id="MBK1792091.1"/>
    </source>
</evidence>
<dbReference type="Pfam" id="PF25917">
    <property type="entry name" value="BSH_RND"/>
    <property type="match status" value="1"/>
</dbReference>
<keyword evidence="2" id="KW-0472">Membrane</keyword>
<dbReference type="PANTHER" id="PTHR30386">
    <property type="entry name" value="MEMBRANE FUSION SUBUNIT OF EMRAB-TOLC MULTIDRUG EFFLUX PUMP"/>
    <property type="match status" value="1"/>
</dbReference>
<dbReference type="AlphaFoldDB" id="A0A8J7MFZ7"/>
<feature type="domain" description="Multidrug resistance protein MdtA-like barrel-sandwich hybrid" evidence="3">
    <location>
        <begin position="66"/>
        <end position="237"/>
    </location>
</feature>
<dbReference type="Proteomes" id="UP000624703">
    <property type="component" value="Unassembled WGS sequence"/>
</dbReference>
<evidence type="ECO:0000256" key="2">
    <source>
        <dbReference type="SAM" id="Phobius"/>
    </source>
</evidence>
<evidence type="ECO:0000256" key="1">
    <source>
        <dbReference type="SAM" id="Coils"/>
    </source>
</evidence>
<accession>A0A8J7MFZ7</accession>
<feature type="coiled-coil region" evidence="1">
    <location>
        <begin position="103"/>
        <end position="137"/>
    </location>
</feature>